<protein>
    <recommendedName>
        <fullName evidence="13">Long-chain-fatty-acid--CoA ligase</fullName>
        <ecNumber evidence="13">6.2.1.3</ecNumber>
    </recommendedName>
</protein>
<dbReference type="GO" id="GO:0047676">
    <property type="term" value="F:arachidonate-CoA ligase activity"/>
    <property type="evidence" value="ECO:0007669"/>
    <property type="project" value="UniProtKB-EC"/>
</dbReference>
<proteinExistence type="inferred from homology"/>
<feature type="domain" description="AMP-dependent synthetase/ligase" evidence="14">
    <location>
        <begin position="65"/>
        <end position="467"/>
    </location>
</feature>
<comment type="catalytic activity">
    <reaction evidence="11">
        <text>(E)-hexadec-2-enoate + ATP + CoA = (2E)-hexadecenoyl-CoA + AMP + diphosphate</text>
        <dbReference type="Rhea" id="RHEA:36139"/>
        <dbReference type="ChEBI" id="CHEBI:30616"/>
        <dbReference type="ChEBI" id="CHEBI:33019"/>
        <dbReference type="ChEBI" id="CHEBI:57287"/>
        <dbReference type="ChEBI" id="CHEBI:61526"/>
        <dbReference type="ChEBI" id="CHEBI:72745"/>
        <dbReference type="ChEBI" id="CHEBI:456215"/>
    </reaction>
    <physiologicalReaction direction="left-to-right" evidence="11">
        <dbReference type="Rhea" id="RHEA:36140"/>
    </physiologicalReaction>
</comment>
<dbReference type="InterPro" id="IPR045311">
    <property type="entry name" value="LC-FACS_euk"/>
</dbReference>
<comment type="catalytic activity">
    <reaction evidence="12">
        <text>hexadecanoate + ATP + CoA = hexadecanoyl-CoA + AMP + diphosphate</text>
        <dbReference type="Rhea" id="RHEA:30751"/>
        <dbReference type="ChEBI" id="CHEBI:7896"/>
        <dbReference type="ChEBI" id="CHEBI:30616"/>
        <dbReference type="ChEBI" id="CHEBI:33019"/>
        <dbReference type="ChEBI" id="CHEBI:57287"/>
        <dbReference type="ChEBI" id="CHEBI:57379"/>
        <dbReference type="ChEBI" id="CHEBI:456215"/>
    </reaction>
    <physiologicalReaction direction="left-to-right" evidence="12">
        <dbReference type="Rhea" id="RHEA:30752"/>
    </physiologicalReaction>
</comment>
<comment type="similarity">
    <text evidence="1 13">Belongs to the ATP-dependent AMP-binding enzyme family.</text>
</comment>
<gene>
    <name evidence="16" type="primary">LOC115210908</name>
</gene>
<reference evidence="16" key="1">
    <citation type="submission" date="2025-08" db="UniProtKB">
        <authorList>
            <consortium name="RefSeq"/>
        </authorList>
    </citation>
    <scope>IDENTIFICATION</scope>
</reference>
<evidence type="ECO:0000256" key="12">
    <source>
        <dbReference type="ARBA" id="ARBA00049139"/>
    </source>
</evidence>
<comment type="catalytic activity">
    <reaction evidence="9">
        <text>15-hydroxy-(5Z,8Z,11Z,13E)-eicosatetraenoate + ATP + CoA = 15-hydroxy-(5Z,8Z,11Z,13E)-eicosatetraenoyl-CoA + AMP + diphosphate</text>
        <dbReference type="Rhea" id="RHEA:52116"/>
        <dbReference type="ChEBI" id="CHEBI:30616"/>
        <dbReference type="ChEBI" id="CHEBI:33019"/>
        <dbReference type="ChEBI" id="CHEBI:57287"/>
        <dbReference type="ChEBI" id="CHEBI:78832"/>
        <dbReference type="ChEBI" id="CHEBI:136409"/>
        <dbReference type="ChEBI" id="CHEBI:456215"/>
    </reaction>
    <physiologicalReaction direction="left-to-right" evidence="9">
        <dbReference type="Rhea" id="RHEA:52117"/>
    </physiologicalReaction>
</comment>
<evidence type="ECO:0000313" key="15">
    <source>
        <dbReference type="Proteomes" id="UP000515154"/>
    </source>
</evidence>
<evidence type="ECO:0000256" key="8">
    <source>
        <dbReference type="ARBA" id="ARBA00024495"/>
    </source>
</evidence>
<dbReference type="Gene3D" id="3.40.50.12780">
    <property type="entry name" value="N-terminal domain of ligase-like"/>
    <property type="match status" value="1"/>
</dbReference>
<organism evidence="15 16">
    <name type="scientific">Octopus sinensis</name>
    <name type="common">East Asian common octopus</name>
    <dbReference type="NCBI Taxonomy" id="2607531"/>
    <lineage>
        <taxon>Eukaryota</taxon>
        <taxon>Metazoa</taxon>
        <taxon>Spiralia</taxon>
        <taxon>Lophotrochozoa</taxon>
        <taxon>Mollusca</taxon>
        <taxon>Cephalopoda</taxon>
        <taxon>Coleoidea</taxon>
        <taxon>Octopodiformes</taxon>
        <taxon>Octopoda</taxon>
        <taxon>Incirrata</taxon>
        <taxon>Octopodidae</taxon>
        <taxon>Octopus</taxon>
    </lineage>
</organism>
<comment type="catalytic activity">
    <reaction evidence="10">
        <text>(5Z,8Z,11Z,14Z)-eicosatetraenoate + ATP + CoA = (5Z,8Z,11Z,14Z)-eicosatetraenoyl-CoA + AMP + diphosphate</text>
        <dbReference type="Rhea" id="RHEA:19713"/>
        <dbReference type="ChEBI" id="CHEBI:30616"/>
        <dbReference type="ChEBI" id="CHEBI:32395"/>
        <dbReference type="ChEBI" id="CHEBI:33019"/>
        <dbReference type="ChEBI" id="CHEBI:57287"/>
        <dbReference type="ChEBI" id="CHEBI:57368"/>
        <dbReference type="ChEBI" id="CHEBI:456215"/>
        <dbReference type="EC" id="6.2.1.15"/>
    </reaction>
    <physiologicalReaction direction="left-to-right" evidence="10">
        <dbReference type="Rhea" id="RHEA:19714"/>
    </physiologicalReaction>
</comment>
<dbReference type="Pfam" id="PF00501">
    <property type="entry name" value="AMP-binding"/>
    <property type="match status" value="1"/>
</dbReference>
<keyword evidence="13" id="KW-0443">Lipid metabolism</keyword>
<dbReference type="PANTHER" id="PTHR43272:SF107">
    <property type="entry name" value="LONG-CHAIN-FATTY-ACID--COA LIGASE 5"/>
    <property type="match status" value="1"/>
</dbReference>
<dbReference type="GO" id="GO:0005524">
    <property type="term" value="F:ATP binding"/>
    <property type="evidence" value="ECO:0007669"/>
    <property type="project" value="UniProtKB-KW"/>
</dbReference>
<accession>A0A6P7SBH6</accession>
<dbReference type="EC" id="6.2.1.3" evidence="13"/>
<evidence type="ECO:0000256" key="9">
    <source>
        <dbReference type="ARBA" id="ARBA00024532"/>
    </source>
</evidence>
<evidence type="ECO:0000256" key="5">
    <source>
        <dbReference type="ARBA" id="ARBA00022840"/>
    </source>
</evidence>
<dbReference type="Proteomes" id="UP000515154">
    <property type="component" value="Linkage group LG4"/>
</dbReference>
<dbReference type="InterPro" id="IPR042099">
    <property type="entry name" value="ANL_N_sf"/>
</dbReference>
<keyword evidence="2 13" id="KW-0436">Ligase</keyword>
<evidence type="ECO:0000256" key="13">
    <source>
        <dbReference type="RuleBase" id="RU369030"/>
    </source>
</evidence>
<dbReference type="RefSeq" id="XP_029635545.1">
    <property type="nucleotide sequence ID" value="XM_029779685.2"/>
</dbReference>
<dbReference type="PROSITE" id="PS00455">
    <property type="entry name" value="AMP_BINDING"/>
    <property type="match status" value="1"/>
</dbReference>
<evidence type="ECO:0000256" key="3">
    <source>
        <dbReference type="ARBA" id="ARBA00022741"/>
    </source>
</evidence>
<evidence type="ECO:0000256" key="2">
    <source>
        <dbReference type="ARBA" id="ARBA00022598"/>
    </source>
</evidence>
<dbReference type="PANTHER" id="PTHR43272">
    <property type="entry name" value="LONG-CHAIN-FATTY-ACID--COA LIGASE"/>
    <property type="match status" value="1"/>
</dbReference>
<comment type="function">
    <text evidence="13">Catalyzes the conversion of long-chain fatty acids to their active form acyl-CoAs for both synthesis of cellular lipids, and degradation via beta-oxidation.</text>
</comment>
<keyword evidence="15" id="KW-1185">Reference proteome</keyword>
<dbReference type="CDD" id="cd05927">
    <property type="entry name" value="LC-FACS_euk"/>
    <property type="match status" value="1"/>
</dbReference>
<dbReference type="GO" id="GO:0005783">
    <property type="term" value="C:endoplasmic reticulum"/>
    <property type="evidence" value="ECO:0007669"/>
    <property type="project" value="TreeGrafter"/>
</dbReference>
<sequence>MNHTDIKNQAVVLEDGIYRSTLLENPDNLFDAVDENFSTAHECFLRGLEISRNKPFLGKRSGPNGAYEWITYQEAYDRAHEIGSGLLQLGVKAGVEEIISIYCKNRIEWTLIDLACAMYTVVLAGLYDTISAEASSYVIEQTESKVLICDNVSKMDKLFSTKSSYENLKTIVLVDHPGDDFTNVEKERNVKIVSLDAVQEMGKNNLEELVPPKPENLFCLCYTSGSTGLPKGVITSHRNVTSMVVSTEILMKGHNPYNPDTVNFSYLPLPHAFERLNQLLTYTKGGRIGFFQGDVKKLFDDLQELKPTIFTAVPRILNRVYDKIHNELKSPIKMKILEWALRSKQAEVEKGIFRNNSWWDILILKKIQTLFGGNIKYLVIGSAPILAKILNFFRYALGCQVYEGYGQTESTGIVSITLPGECDAGHVGPPAPNNYVKLVDVPEAGYFQADGKGEICVKGMNVTGGYFKLPEKTAEIFDSDGWLHTQDIGMFLPNGTLKIIDRKKNIFKLSQGEYIAPEKIENIYLLCPLISQIFVAGDSLQSYIVAIVVPNDENLLELAKLKGIEGTYEELCDNKEIKNIILTDIQEIGKKHDLKGFEQVKAITLTSVPFGIENGLISATLKNKRFQLLKTFQQQVSDMYKISNGS</sequence>
<evidence type="ECO:0000256" key="10">
    <source>
        <dbReference type="ARBA" id="ARBA00024548"/>
    </source>
</evidence>
<dbReference type="InterPro" id="IPR020845">
    <property type="entry name" value="AMP-binding_CS"/>
</dbReference>
<evidence type="ECO:0000313" key="16">
    <source>
        <dbReference type="RefSeq" id="XP_029635545.1"/>
    </source>
</evidence>
<dbReference type="SUPFAM" id="SSF56801">
    <property type="entry name" value="Acetyl-CoA synthetase-like"/>
    <property type="match status" value="1"/>
</dbReference>
<dbReference type="GO" id="GO:0016020">
    <property type="term" value="C:membrane"/>
    <property type="evidence" value="ECO:0007669"/>
    <property type="project" value="TreeGrafter"/>
</dbReference>
<dbReference type="InterPro" id="IPR000873">
    <property type="entry name" value="AMP-dep_synth/lig_dom"/>
</dbReference>
<evidence type="ECO:0000256" key="4">
    <source>
        <dbReference type="ARBA" id="ARBA00022832"/>
    </source>
</evidence>
<comment type="catalytic activity">
    <reaction evidence="6">
        <text>5-hydroxy-(6E,8Z,11Z,14Z)-eicosatetraenoate + ATP + CoA = 5-hydroxy-(6E,8Z,11Z,14Z)-eicosatetraenoyl-CoA + AMP + diphosphate</text>
        <dbReference type="Rhea" id="RHEA:52108"/>
        <dbReference type="ChEBI" id="CHEBI:30616"/>
        <dbReference type="ChEBI" id="CHEBI:33019"/>
        <dbReference type="ChEBI" id="CHEBI:57287"/>
        <dbReference type="ChEBI" id="CHEBI:65341"/>
        <dbReference type="ChEBI" id="CHEBI:136407"/>
        <dbReference type="ChEBI" id="CHEBI:456215"/>
    </reaction>
    <physiologicalReaction direction="left-to-right" evidence="6">
        <dbReference type="Rhea" id="RHEA:52109"/>
    </physiologicalReaction>
</comment>
<evidence type="ECO:0000256" key="7">
    <source>
        <dbReference type="ARBA" id="ARBA00024484"/>
    </source>
</evidence>
<evidence type="ECO:0000256" key="11">
    <source>
        <dbReference type="ARBA" id="ARBA00024565"/>
    </source>
</evidence>
<comment type="catalytic activity">
    <reaction evidence="7">
        <text>a long-chain fatty acid + ATP + CoA = a long-chain fatty acyl-CoA + AMP + diphosphate</text>
        <dbReference type="Rhea" id="RHEA:15421"/>
        <dbReference type="ChEBI" id="CHEBI:30616"/>
        <dbReference type="ChEBI" id="CHEBI:33019"/>
        <dbReference type="ChEBI" id="CHEBI:57287"/>
        <dbReference type="ChEBI" id="CHEBI:57560"/>
        <dbReference type="ChEBI" id="CHEBI:83139"/>
        <dbReference type="ChEBI" id="CHEBI:456215"/>
        <dbReference type="EC" id="6.2.1.3"/>
    </reaction>
    <physiologicalReaction direction="left-to-right" evidence="7">
        <dbReference type="Rhea" id="RHEA:15422"/>
    </physiologicalReaction>
</comment>
<evidence type="ECO:0000256" key="6">
    <source>
        <dbReference type="ARBA" id="ARBA00024469"/>
    </source>
</evidence>
<dbReference type="KEGG" id="osn:115210908"/>
<keyword evidence="5 13" id="KW-0067">ATP-binding</keyword>
<keyword evidence="3 13" id="KW-0547">Nucleotide-binding</keyword>
<name>A0A6P7SBH6_9MOLL</name>
<evidence type="ECO:0000259" key="14">
    <source>
        <dbReference type="Pfam" id="PF00501"/>
    </source>
</evidence>
<keyword evidence="4 13" id="KW-0276">Fatty acid metabolism</keyword>
<dbReference type="AlphaFoldDB" id="A0A6P7SBH6"/>
<comment type="catalytic activity">
    <reaction evidence="8">
        <text>12-hydroxy-(5Z,8Z,10E,14Z)-eicosatetraenoate + ATP + CoA = 12-hydroxy-(5Z,8Z,10E,14Z)-eicosatetraenoyl-CoA + AMP + diphosphate</text>
        <dbReference type="Rhea" id="RHEA:52112"/>
        <dbReference type="ChEBI" id="CHEBI:30616"/>
        <dbReference type="ChEBI" id="CHEBI:33019"/>
        <dbReference type="ChEBI" id="CHEBI:57287"/>
        <dbReference type="ChEBI" id="CHEBI:90718"/>
        <dbReference type="ChEBI" id="CHEBI:136408"/>
        <dbReference type="ChEBI" id="CHEBI:456215"/>
    </reaction>
    <physiologicalReaction direction="left-to-right" evidence="8">
        <dbReference type="Rhea" id="RHEA:52113"/>
    </physiologicalReaction>
</comment>
<evidence type="ECO:0000256" key="1">
    <source>
        <dbReference type="ARBA" id="ARBA00006432"/>
    </source>
</evidence>